<keyword evidence="2" id="KW-1133">Transmembrane helix</keyword>
<evidence type="ECO:0008006" key="5">
    <source>
        <dbReference type="Google" id="ProtNLM"/>
    </source>
</evidence>
<evidence type="ECO:0000256" key="2">
    <source>
        <dbReference type="SAM" id="Phobius"/>
    </source>
</evidence>
<feature type="coiled-coil region" evidence="1">
    <location>
        <begin position="43"/>
        <end position="70"/>
    </location>
</feature>
<feature type="transmembrane region" description="Helical" evidence="2">
    <location>
        <begin position="6"/>
        <end position="25"/>
    </location>
</feature>
<sequence>MNQQLLIANLGLTFLALLGLGFTWLKLNRLDKIRKEFFSAGIEKNLEEVLVDQNRKITILTQELARINDELTDLTILNKNDIKKIGFIRFNPFNDAGGNMSFALALLNEHDDGVVISSLHGREGTRIYAKEVKAATSKSKLTEEEVQAIKQAK</sequence>
<accession>A0A1F5NW61</accession>
<reference evidence="3 4" key="1">
    <citation type="journal article" date="2016" name="Nat. Commun.">
        <title>Thousands of microbial genomes shed light on interconnected biogeochemical processes in an aquifer system.</title>
        <authorList>
            <person name="Anantharaman K."/>
            <person name="Brown C.T."/>
            <person name="Hug L.A."/>
            <person name="Sharon I."/>
            <person name="Castelle C.J."/>
            <person name="Probst A.J."/>
            <person name="Thomas B.C."/>
            <person name="Singh A."/>
            <person name="Wilkins M.J."/>
            <person name="Karaoz U."/>
            <person name="Brodie E.L."/>
            <person name="Williams K.H."/>
            <person name="Hubbard S.S."/>
            <person name="Banfield J.F."/>
        </authorList>
    </citation>
    <scope>NUCLEOTIDE SEQUENCE [LARGE SCALE GENOMIC DNA]</scope>
</reference>
<keyword evidence="2" id="KW-0812">Transmembrane</keyword>
<evidence type="ECO:0000313" key="3">
    <source>
        <dbReference type="EMBL" id="OGE81814.1"/>
    </source>
</evidence>
<dbReference type="Pfam" id="PF14584">
    <property type="entry name" value="DUF4446"/>
    <property type="match status" value="1"/>
</dbReference>
<name>A0A1F5NW61_9BACT</name>
<gene>
    <name evidence="3" type="ORF">A2720_00305</name>
</gene>
<keyword evidence="1" id="KW-0175">Coiled coil</keyword>
<evidence type="ECO:0000313" key="4">
    <source>
        <dbReference type="Proteomes" id="UP000178892"/>
    </source>
</evidence>
<dbReference type="EMBL" id="MFEL01000004">
    <property type="protein sequence ID" value="OGE81814.1"/>
    <property type="molecule type" value="Genomic_DNA"/>
</dbReference>
<dbReference type="AlphaFoldDB" id="A0A1F5NW61"/>
<dbReference type="STRING" id="1817825.A2720_00305"/>
<dbReference type="InterPro" id="IPR027981">
    <property type="entry name" value="DUF4446"/>
</dbReference>
<proteinExistence type="predicted"/>
<comment type="caution">
    <text evidence="3">The sequence shown here is derived from an EMBL/GenBank/DDBJ whole genome shotgun (WGS) entry which is preliminary data.</text>
</comment>
<evidence type="ECO:0000256" key="1">
    <source>
        <dbReference type="SAM" id="Coils"/>
    </source>
</evidence>
<keyword evidence="2" id="KW-0472">Membrane</keyword>
<protein>
    <recommendedName>
        <fullName evidence="5">DUF4446 domain-containing protein</fullName>
    </recommendedName>
</protein>
<dbReference type="Proteomes" id="UP000178892">
    <property type="component" value="Unassembled WGS sequence"/>
</dbReference>
<organism evidence="3 4">
    <name type="scientific">Candidatus Doudnabacteria bacterium RIFCSPHIGHO2_01_FULL_46_24</name>
    <dbReference type="NCBI Taxonomy" id="1817825"/>
    <lineage>
        <taxon>Bacteria</taxon>
        <taxon>Candidatus Doudnaibacteriota</taxon>
    </lineage>
</organism>